<evidence type="ECO:0000256" key="1">
    <source>
        <dbReference type="ARBA" id="ARBA00006484"/>
    </source>
</evidence>
<dbReference type="InterPro" id="IPR002347">
    <property type="entry name" value="SDR_fam"/>
</dbReference>
<evidence type="ECO:0000313" key="4">
    <source>
        <dbReference type="Proteomes" id="UP001597373"/>
    </source>
</evidence>
<evidence type="ECO:0000256" key="2">
    <source>
        <dbReference type="ARBA" id="ARBA00023002"/>
    </source>
</evidence>
<dbReference type="GO" id="GO:0016491">
    <property type="term" value="F:oxidoreductase activity"/>
    <property type="evidence" value="ECO:0007669"/>
    <property type="project" value="UniProtKB-KW"/>
</dbReference>
<comment type="caution">
    <text evidence="3">The sequence shown here is derived from an EMBL/GenBank/DDBJ whole genome shotgun (WGS) entry which is preliminary data.</text>
</comment>
<dbReference type="InterPro" id="IPR020904">
    <property type="entry name" value="Sc_DH/Rdtase_CS"/>
</dbReference>
<gene>
    <name evidence="3" type="ORF">ACFSMZ_02320</name>
</gene>
<dbReference type="PRINTS" id="PR00080">
    <property type="entry name" value="SDRFAMILY"/>
</dbReference>
<dbReference type="Proteomes" id="UP001597373">
    <property type="component" value="Unassembled WGS sequence"/>
</dbReference>
<dbReference type="PRINTS" id="PR00081">
    <property type="entry name" value="GDHRDH"/>
</dbReference>
<organism evidence="3 4">
    <name type="scientific">Chelativorans composti</name>
    <dbReference type="NCBI Taxonomy" id="768533"/>
    <lineage>
        <taxon>Bacteria</taxon>
        <taxon>Pseudomonadati</taxon>
        <taxon>Pseudomonadota</taxon>
        <taxon>Alphaproteobacteria</taxon>
        <taxon>Hyphomicrobiales</taxon>
        <taxon>Phyllobacteriaceae</taxon>
        <taxon>Chelativorans</taxon>
    </lineage>
</organism>
<sequence>MTQGKVAVVTGACGGIGRAICKRLKAEGMKIVAIDVVPPKEPDSDIDYRTFDITDTTTLRQTVEDIVATHGAIDVWVNNAGFLERREALEISEEEWNQTLAINLTAAFFGAQQAARVMREKGKGGSIINLSSYAGLKARPNCAPYAAAKAAIAHLTSCLAIEWGPYNIRVNAIAPGYIETPMSAWMHQDEQQRTMLLARTPLGRIGQPAEIADAVAFLAGEGSSYITGHTLSVDGGIVRS</sequence>
<dbReference type="CDD" id="cd05233">
    <property type="entry name" value="SDR_c"/>
    <property type="match status" value="1"/>
</dbReference>
<dbReference type="EC" id="1.1.1.-" evidence="3"/>
<dbReference type="Gene3D" id="3.40.50.720">
    <property type="entry name" value="NAD(P)-binding Rossmann-like Domain"/>
    <property type="match status" value="1"/>
</dbReference>
<dbReference type="PROSITE" id="PS00061">
    <property type="entry name" value="ADH_SHORT"/>
    <property type="match status" value="1"/>
</dbReference>
<proteinExistence type="inferred from homology"/>
<dbReference type="NCBIfam" id="NF005559">
    <property type="entry name" value="PRK07231.1"/>
    <property type="match status" value="1"/>
</dbReference>
<dbReference type="PANTHER" id="PTHR42760">
    <property type="entry name" value="SHORT-CHAIN DEHYDROGENASES/REDUCTASES FAMILY MEMBER"/>
    <property type="match status" value="1"/>
</dbReference>
<name>A0ABW5DG61_9HYPH</name>
<keyword evidence="4" id="KW-1185">Reference proteome</keyword>
<dbReference type="Pfam" id="PF13561">
    <property type="entry name" value="adh_short_C2"/>
    <property type="match status" value="1"/>
</dbReference>
<reference evidence="4" key="1">
    <citation type="journal article" date="2019" name="Int. J. Syst. Evol. Microbiol.">
        <title>The Global Catalogue of Microorganisms (GCM) 10K type strain sequencing project: providing services to taxonomists for standard genome sequencing and annotation.</title>
        <authorList>
            <consortium name="The Broad Institute Genomics Platform"/>
            <consortium name="The Broad Institute Genome Sequencing Center for Infectious Disease"/>
            <person name="Wu L."/>
            <person name="Ma J."/>
        </authorList>
    </citation>
    <scope>NUCLEOTIDE SEQUENCE [LARGE SCALE GENOMIC DNA]</scope>
    <source>
        <strain evidence="4">KCTC 23707</strain>
    </source>
</reference>
<protein>
    <submittedName>
        <fullName evidence="3">SDR family NAD(P)-dependent oxidoreductase</fullName>
        <ecNumber evidence="3">1.1.1.-</ecNumber>
    </submittedName>
</protein>
<dbReference type="InterPro" id="IPR036291">
    <property type="entry name" value="NAD(P)-bd_dom_sf"/>
</dbReference>
<evidence type="ECO:0000313" key="3">
    <source>
        <dbReference type="EMBL" id="MFD2258606.1"/>
    </source>
</evidence>
<dbReference type="RefSeq" id="WP_345097767.1">
    <property type="nucleotide sequence ID" value="NZ_BAABGS010000009.1"/>
</dbReference>
<dbReference type="SUPFAM" id="SSF51735">
    <property type="entry name" value="NAD(P)-binding Rossmann-fold domains"/>
    <property type="match status" value="1"/>
</dbReference>
<dbReference type="PANTHER" id="PTHR42760:SF115">
    <property type="entry name" value="3-OXOACYL-[ACYL-CARRIER-PROTEIN] REDUCTASE FABG"/>
    <property type="match status" value="1"/>
</dbReference>
<accession>A0ABW5DG61</accession>
<keyword evidence="2 3" id="KW-0560">Oxidoreductase</keyword>
<dbReference type="EMBL" id="JBHUIR010000010">
    <property type="protein sequence ID" value="MFD2258606.1"/>
    <property type="molecule type" value="Genomic_DNA"/>
</dbReference>
<comment type="similarity">
    <text evidence="1">Belongs to the short-chain dehydrogenases/reductases (SDR) family.</text>
</comment>